<proteinExistence type="inferred from homology"/>
<dbReference type="PANTHER" id="PTHR11437">
    <property type="entry name" value="RIBONUCLEASE"/>
    <property type="match status" value="1"/>
</dbReference>
<keyword evidence="3" id="KW-0964">Secreted</keyword>
<sequence>MGLLLSAQLLSALFLLALSSSSKETPEERFDKFKLQHTYNQPGEFDYCKRCNSVIMGNKFTRPANIRDVRNVCREEGMHKEDNLYWSKKQFYVNRCIWTQNSVYPNCEYRSVTLHRHIILGTSMIKFNPIHFIYKAHFTN</sequence>
<dbReference type="Gene3D" id="3.10.130.10">
    <property type="entry name" value="Ribonuclease A-like domain"/>
    <property type="match status" value="1"/>
</dbReference>
<dbReference type="Pfam" id="PF00074">
    <property type="entry name" value="RnaseA"/>
    <property type="match status" value="1"/>
</dbReference>
<evidence type="ECO:0000259" key="6">
    <source>
        <dbReference type="SMART" id="SM00092"/>
    </source>
</evidence>
<dbReference type="GO" id="GO:0003676">
    <property type="term" value="F:nucleic acid binding"/>
    <property type="evidence" value="ECO:0007669"/>
    <property type="project" value="InterPro"/>
</dbReference>
<feature type="chain" id="PRO_5017292835" description="Ribonuclease A-domain domain-containing protein" evidence="5">
    <location>
        <begin position="20"/>
        <end position="140"/>
    </location>
</feature>
<reference evidence="7" key="1">
    <citation type="submission" date="2025-08" db="UniProtKB">
        <authorList>
            <consortium name="Ensembl"/>
        </authorList>
    </citation>
    <scope>IDENTIFICATION</scope>
</reference>
<evidence type="ECO:0000256" key="2">
    <source>
        <dbReference type="ARBA" id="ARBA00005600"/>
    </source>
</evidence>
<feature type="domain" description="Ribonuclease A-domain" evidence="6">
    <location>
        <begin position="26"/>
        <end position="136"/>
    </location>
</feature>
<dbReference type="InterPro" id="IPR001427">
    <property type="entry name" value="RNaseA"/>
</dbReference>
<dbReference type="AlphaFoldDB" id="A0A3B3ZLI5"/>
<dbReference type="GO" id="GO:0050829">
    <property type="term" value="P:defense response to Gram-negative bacterium"/>
    <property type="evidence" value="ECO:0007669"/>
    <property type="project" value="TreeGrafter"/>
</dbReference>
<dbReference type="SUPFAM" id="SSF54076">
    <property type="entry name" value="RNase A-like"/>
    <property type="match status" value="1"/>
</dbReference>
<evidence type="ECO:0000313" key="7">
    <source>
        <dbReference type="Ensembl" id="ENSPMGP00000005502.1"/>
    </source>
</evidence>
<dbReference type="InterPro" id="IPR036816">
    <property type="entry name" value="RNaseA-like_dom_sf"/>
</dbReference>
<protein>
    <recommendedName>
        <fullName evidence="6">Ribonuclease A-domain domain-containing protein</fullName>
    </recommendedName>
</protein>
<dbReference type="GO" id="GO:0050830">
    <property type="term" value="P:defense response to Gram-positive bacterium"/>
    <property type="evidence" value="ECO:0007669"/>
    <property type="project" value="TreeGrafter"/>
</dbReference>
<keyword evidence="8" id="KW-1185">Reference proteome</keyword>
<evidence type="ECO:0000313" key="8">
    <source>
        <dbReference type="Proteomes" id="UP000261520"/>
    </source>
</evidence>
<feature type="signal peptide" evidence="5">
    <location>
        <begin position="1"/>
        <end position="19"/>
    </location>
</feature>
<dbReference type="SMART" id="SM00092">
    <property type="entry name" value="RNAse_Pc"/>
    <property type="match status" value="1"/>
</dbReference>
<organism evidence="7 8">
    <name type="scientific">Periophthalmus magnuspinnatus</name>
    <dbReference type="NCBI Taxonomy" id="409849"/>
    <lineage>
        <taxon>Eukaryota</taxon>
        <taxon>Metazoa</taxon>
        <taxon>Chordata</taxon>
        <taxon>Craniata</taxon>
        <taxon>Vertebrata</taxon>
        <taxon>Euteleostomi</taxon>
        <taxon>Actinopterygii</taxon>
        <taxon>Neopterygii</taxon>
        <taxon>Teleostei</taxon>
        <taxon>Neoteleostei</taxon>
        <taxon>Acanthomorphata</taxon>
        <taxon>Gobiaria</taxon>
        <taxon>Gobiiformes</taxon>
        <taxon>Gobioidei</taxon>
        <taxon>Gobiidae</taxon>
        <taxon>Oxudercinae</taxon>
        <taxon>Periophthalmus</taxon>
    </lineage>
</organism>
<dbReference type="Ensembl" id="ENSPMGT00000005839.1">
    <property type="protein sequence ID" value="ENSPMGP00000005502.1"/>
    <property type="gene ID" value="ENSPMGG00000004621.1"/>
</dbReference>
<evidence type="ECO:0000256" key="4">
    <source>
        <dbReference type="ARBA" id="ARBA00023157"/>
    </source>
</evidence>
<evidence type="ECO:0000256" key="1">
    <source>
        <dbReference type="ARBA" id="ARBA00004613"/>
    </source>
</evidence>
<dbReference type="PANTHER" id="PTHR11437:SF10">
    <property type="entry name" value="ANGIOGENIN-RELATED"/>
    <property type="match status" value="1"/>
</dbReference>
<dbReference type="Proteomes" id="UP000261520">
    <property type="component" value="Unplaced"/>
</dbReference>
<comment type="similarity">
    <text evidence="2">Belongs to the pancreatic ribonuclease family.</text>
</comment>
<keyword evidence="5" id="KW-0732">Signal</keyword>
<evidence type="ECO:0000256" key="3">
    <source>
        <dbReference type="ARBA" id="ARBA00022525"/>
    </source>
</evidence>
<keyword evidence="4" id="KW-1015">Disulfide bond</keyword>
<dbReference type="GO" id="GO:0001525">
    <property type="term" value="P:angiogenesis"/>
    <property type="evidence" value="ECO:0007669"/>
    <property type="project" value="TreeGrafter"/>
</dbReference>
<evidence type="ECO:0000256" key="5">
    <source>
        <dbReference type="SAM" id="SignalP"/>
    </source>
</evidence>
<name>A0A3B3ZLI5_9GOBI</name>
<accession>A0A3B3ZLI5</accession>
<reference evidence="7" key="2">
    <citation type="submission" date="2025-09" db="UniProtKB">
        <authorList>
            <consortium name="Ensembl"/>
        </authorList>
    </citation>
    <scope>IDENTIFICATION</scope>
</reference>
<dbReference type="InterPro" id="IPR023412">
    <property type="entry name" value="RNaseA_domain"/>
</dbReference>
<dbReference type="GO" id="GO:0004540">
    <property type="term" value="F:RNA nuclease activity"/>
    <property type="evidence" value="ECO:0007669"/>
    <property type="project" value="TreeGrafter"/>
</dbReference>
<dbReference type="GO" id="GO:0005576">
    <property type="term" value="C:extracellular region"/>
    <property type="evidence" value="ECO:0007669"/>
    <property type="project" value="UniProtKB-SubCell"/>
</dbReference>
<comment type="subcellular location">
    <subcellularLocation>
        <location evidence="1">Secreted</location>
    </subcellularLocation>
</comment>